<feature type="region of interest" description="Disordered" evidence="1">
    <location>
        <begin position="76"/>
        <end position="107"/>
    </location>
</feature>
<dbReference type="Proteomes" id="UP001237642">
    <property type="component" value="Unassembled WGS sequence"/>
</dbReference>
<dbReference type="PANTHER" id="PTHR35758">
    <property type="entry name" value="TRANSMEMBRANE PROTEIN"/>
    <property type="match status" value="1"/>
</dbReference>
<name>A0AAD8H8X9_9APIA</name>
<reference evidence="3" key="2">
    <citation type="submission" date="2023-05" db="EMBL/GenBank/DDBJ databases">
        <authorList>
            <person name="Schelkunov M.I."/>
        </authorList>
    </citation>
    <scope>NUCLEOTIDE SEQUENCE</scope>
    <source>
        <strain evidence="3">Hsosn_3</strain>
        <tissue evidence="3">Leaf</tissue>
    </source>
</reference>
<feature type="transmembrane region" description="Helical" evidence="2">
    <location>
        <begin position="57"/>
        <end position="74"/>
    </location>
</feature>
<keyword evidence="2" id="KW-1133">Transmembrane helix</keyword>
<protein>
    <submittedName>
        <fullName evidence="3">Serine rich protein</fullName>
    </submittedName>
</protein>
<evidence type="ECO:0000256" key="2">
    <source>
        <dbReference type="SAM" id="Phobius"/>
    </source>
</evidence>
<evidence type="ECO:0000313" key="4">
    <source>
        <dbReference type="Proteomes" id="UP001237642"/>
    </source>
</evidence>
<feature type="transmembrane region" description="Helical" evidence="2">
    <location>
        <begin position="18"/>
        <end position="36"/>
    </location>
</feature>
<organism evidence="3 4">
    <name type="scientific">Heracleum sosnowskyi</name>
    <dbReference type="NCBI Taxonomy" id="360622"/>
    <lineage>
        <taxon>Eukaryota</taxon>
        <taxon>Viridiplantae</taxon>
        <taxon>Streptophyta</taxon>
        <taxon>Embryophyta</taxon>
        <taxon>Tracheophyta</taxon>
        <taxon>Spermatophyta</taxon>
        <taxon>Magnoliopsida</taxon>
        <taxon>eudicotyledons</taxon>
        <taxon>Gunneridae</taxon>
        <taxon>Pentapetalae</taxon>
        <taxon>asterids</taxon>
        <taxon>campanulids</taxon>
        <taxon>Apiales</taxon>
        <taxon>Apiaceae</taxon>
        <taxon>Apioideae</taxon>
        <taxon>apioid superclade</taxon>
        <taxon>Tordylieae</taxon>
        <taxon>Tordyliinae</taxon>
        <taxon>Heracleum</taxon>
    </lineage>
</organism>
<feature type="compositionally biased region" description="Low complexity" evidence="1">
    <location>
        <begin position="98"/>
        <end position="107"/>
    </location>
</feature>
<accession>A0AAD8H8X9</accession>
<dbReference type="AlphaFoldDB" id="A0AAD8H8X9"/>
<comment type="caution">
    <text evidence="3">The sequence shown here is derived from an EMBL/GenBank/DDBJ whole genome shotgun (WGS) entry which is preliminary data.</text>
</comment>
<keyword evidence="2" id="KW-0812">Transmembrane</keyword>
<evidence type="ECO:0000256" key="1">
    <source>
        <dbReference type="SAM" id="MobiDB-lite"/>
    </source>
</evidence>
<feature type="transmembrane region" description="Helical" evidence="2">
    <location>
        <begin position="108"/>
        <end position="125"/>
    </location>
</feature>
<reference evidence="3" key="1">
    <citation type="submission" date="2023-02" db="EMBL/GenBank/DDBJ databases">
        <title>Genome of toxic invasive species Heracleum sosnowskyi carries increased number of genes despite the absence of recent whole-genome duplications.</title>
        <authorList>
            <person name="Schelkunov M."/>
            <person name="Shtratnikova V."/>
            <person name="Makarenko M."/>
            <person name="Klepikova A."/>
            <person name="Omelchenko D."/>
            <person name="Novikova G."/>
            <person name="Obukhova E."/>
            <person name="Bogdanov V."/>
            <person name="Penin A."/>
            <person name="Logacheva M."/>
        </authorList>
    </citation>
    <scope>NUCLEOTIDE SEQUENCE</scope>
    <source>
        <strain evidence="3">Hsosn_3</strain>
        <tissue evidence="3">Leaf</tissue>
    </source>
</reference>
<dbReference type="PANTHER" id="PTHR35758:SF1">
    <property type="entry name" value="SERINE RICH PROTEIN"/>
    <property type="match status" value="1"/>
</dbReference>
<keyword evidence="4" id="KW-1185">Reference proteome</keyword>
<dbReference type="EMBL" id="JAUIZM010000009">
    <property type="protein sequence ID" value="KAK1362754.1"/>
    <property type="molecule type" value="Genomic_DNA"/>
</dbReference>
<evidence type="ECO:0000313" key="3">
    <source>
        <dbReference type="EMBL" id="KAK1362754.1"/>
    </source>
</evidence>
<gene>
    <name evidence="3" type="ORF">POM88_038315</name>
</gene>
<sequence>MATYDDYTSQSSSSSQRAVAVVLSLVTAVVLSPFYMNSNNDNSRRTRNYDSKWSSGFVLPVLLAGLIVAIKTTTSKNNSASTSKPVHRQFTTDSGEASGSQTVGTGSSSWGLATVLVTLIFLLSWQNSVQHFFWR</sequence>
<keyword evidence="2" id="KW-0472">Membrane</keyword>
<proteinExistence type="predicted"/>